<reference evidence="4 5" key="1">
    <citation type="submission" date="2016-10" db="EMBL/GenBank/DDBJ databases">
        <authorList>
            <person name="de Groot N.N."/>
        </authorList>
    </citation>
    <scope>NUCLEOTIDE SEQUENCE [LARGE SCALE GENOMIC DNA]</scope>
    <source>
        <strain>GEY</strain>
        <strain evidence="5">DSM 9560</strain>
    </source>
</reference>
<evidence type="ECO:0000313" key="5">
    <source>
        <dbReference type="Proteomes" id="UP000199513"/>
    </source>
</evidence>
<feature type="coiled-coil region" evidence="1">
    <location>
        <begin position="966"/>
        <end position="1052"/>
    </location>
</feature>
<dbReference type="GO" id="GO:0006302">
    <property type="term" value="P:double-strand break repair"/>
    <property type="evidence" value="ECO:0007669"/>
    <property type="project" value="InterPro"/>
</dbReference>
<feature type="domain" description="Rad50/SbcC-type AAA" evidence="3">
    <location>
        <begin position="6"/>
        <end position="262"/>
    </location>
</feature>
<dbReference type="Proteomes" id="UP000199513">
    <property type="component" value="Unassembled WGS sequence"/>
</dbReference>
<dbReference type="Pfam" id="PF13558">
    <property type="entry name" value="SbcC_Walker_B"/>
    <property type="match status" value="1"/>
</dbReference>
<keyword evidence="5" id="KW-1185">Reference proteome</keyword>
<feature type="region of interest" description="Disordered" evidence="2">
    <location>
        <begin position="450"/>
        <end position="470"/>
    </location>
</feature>
<dbReference type="SUPFAM" id="SSF52540">
    <property type="entry name" value="P-loop containing nucleoside triphosphate hydrolases"/>
    <property type="match status" value="2"/>
</dbReference>
<protein>
    <submittedName>
        <fullName evidence="4">Exonuclease SbcC</fullName>
    </submittedName>
</protein>
<evidence type="ECO:0000256" key="1">
    <source>
        <dbReference type="SAM" id="Coils"/>
    </source>
</evidence>
<keyword evidence="1" id="KW-0175">Coiled coil</keyword>
<organism evidence="4 5">
    <name type="scientific">Thermoflexibacter ruber</name>
    <dbReference type="NCBI Taxonomy" id="1003"/>
    <lineage>
        <taxon>Bacteria</taxon>
        <taxon>Pseudomonadati</taxon>
        <taxon>Bacteroidota</taxon>
        <taxon>Cytophagia</taxon>
        <taxon>Cytophagales</taxon>
        <taxon>Thermoflexibacteraceae</taxon>
        <taxon>Thermoflexibacter</taxon>
    </lineage>
</organism>
<keyword evidence="4" id="KW-0378">Hydrolase</keyword>
<name>A0A1I2H8W2_9BACT</name>
<dbReference type="AlphaFoldDB" id="A0A1I2H8W2"/>
<keyword evidence="4" id="KW-0540">Nuclease</keyword>
<dbReference type="PANTHER" id="PTHR32114:SF2">
    <property type="entry name" value="ABC TRANSPORTER ABCH.3"/>
    <property type="match status" value="1"/>
</dbReference>
<feature type="coiled-coil region" evidence="1">
    <location>
        <begin position="235"/>
        <end position="381"/>
    </location>
</feature>
<accession>A0A1I2H8W2</accession>
<evidence type="ECO:0000313" key="4">
    <source>
        <dbReference type="EMBL" id="SFF25803.1"/>
    </source>
</evidence>
<dbReference type="GO" id="GO:0016887">
    <property type="term" value="F:ATP hydrolysis activity"/>
    <property type="evidence" value="ECO:0007669"/>
    <property type="project" value="InterPro"/>
</dbReference>
<dbReference type="Gene3D" id="3.40.50.300">
    <property type="entry name" value="P-loop containing nucleotide triphosphate hydrolases"/>
    <property type="match status" value="2"/>
</dbReference>
<gene>
    <name evidence="4" type="ORF">SAMN04488541_102240</name>
</gene>
<dbReference type="STRING" id="1003.SAMN04488541_102240"/>
<dbReference type="InterPro" id="IPR027417">
    <property type="entry name" value="P-loop_NTPase"/>
</dbReference>
<dbReference type="OrthoDB" id="9795626at2"/>
<proteinExistence type="predicted"/>
<evidence type="ECO:0000256" key="2">
    <source>
        <dbReference type="SAM" id="MobiDB-lite"/>
    </source>
</evidence>
<dbReference type="EMBL" id="FONY01000022">
    <property type="protein sequence ID" value="SFF25803.1"/>
    <property type="molecule type" value="Genomic_DNA"/>
</dbReference>
<evidence type="ECO:0000259" key="3">
    <source>
        <dbReference type="Pfam" id="PF13476"/>
    </source>
</evidence>
<dbReference type="InterPro" id="IPR038729">
    <property type="entry name" value="Rad50/SbcC_AAA"/>
</dbReference>
<dbReference type="Pfam" id="PF13476">
    <property type="entry name" value="AAA_23"/>
    <property type="match status" value="1"/>
</dbReference>
<dbReference type="GO" id="GO:0004527">
    <property type="term" value="F:exonuclease activity"/>
    <property type="evidence" value="ECO:0007669"/>
    <property type="project" value="UniProtKB-KW"/>
</dbReference>
<keyword evidence="4" id="KW-0269">Exonuclease</keyword>
<dbReference type="PANTHER" id="PTHR32114">
    <property type="entry name" value="ABC TRANSPORTER ABCH.3"/>
    <property type="match status" value="1"/>
</dbReference>
<feature type="coiled-coil region" evidence="1">
    <location>
        <begin position="627"/>
        <end position="938"/>
    </location>
</feature>
<dbReference type="RefSeq" id="WP_091546078.1">
    <property type="nucleotide sequence ID" value="NZ_FONY01000022.1"/>
</dbReference>
<sequence>MKILALRFKNLNSLRKDKQGDFFEINFQASPLKEAGLFAITGATGAGKSTILDAITLALYGVAPRFGKDKANEILSRGAADCFSEVHFEVRNKIYTSKWLLLRKVKKSGEIEYAEKMELAEMGGTILEANKLKEVKEKVEQLTGLDYQRFLRSVMLAQGDFSAFLKADEKSRGELLEKITGTEIYSQLSKRADERRFEEKKKLELLESQIDESKLLSEEQKTAIKSQLVENQKEKEKLDQVIALTNEQIKKAKEIQELNKQLADFEQTYQQVMLQQENAKNDFEKLLRHEKAAHFKGELSEIETLSNLVQTEQEKLDKEQSQLPIKEIEIKKKQQEFNQIKENLAKAEQEQNAEFPKIEQAEKLDFQISEMNKNLDATRKQIGEQGKEINLAYQKKQHIMQVIESEKENLAKIQQYIFENHQDKLLVQDLGVIRQKLDYLFELKKEIDKNSQRKKENEDSTKKVHEEQKKQREILEKYQKEVAEIVQKTTQVHAEKETVLQGREIQEVEKAYNQLLSNLSKYKQIADISLEFEKLTEVIRLLREDIFKNSNDEKRVAVFLATLKEEKIHLQEKLDLARELYEKEQLIQSYKQVRQTLRKGEPCPLCGATHHPFAHYQADTKAKEQTWRAYQNELDRTNEKIKKAEVEAKGLEVTLNKQTQELADNQIKIQELQKQFTELSATLSSQIAIHESNQVRNQWEEKEKHLQTLEKQNMLLKEKQKEIEHLGKEEESWKSKIQKLEIELTKINTDLANYEKERQQLEQEGSQILDKGKKEKEALLDLLKKYKEAIPLEKDKATWLRKLEERVNSYQQNIDNEKIILDKINKLQGEEGQTTATVIEMEKQLKNLQREQEKMQNELKDLQSNRKAIFGEKNTQEEKIRITQTIKNEQHRLENLKTALTNVQQEVEILKSSIAQVKNRLQENRQTLAHKTDQLQKRILPDFENIELLKQSLLSNEAVVQIRKLKEELGNKLVQCETNIKMTKENLQKLSSSAGISYETLEVLIANLEKYKSELRILNENINEQSFRLRENENLEKQFSEKRKEIDKQRKEYQRWKTLVDIIGSKTTNELRAFAQSLTLAHLIALANKHLEKINPRYHLRKKDKAELDMEIVDKDQADNIRSINTLSGGETFLVSLALALGLSDLATAGRQTQIRSLFIDEGFGTLDPDTLADTINTLENLQLGGKQIGIISHVEELKNRITTQIQVQPKGNGVSEIRIVG</sequence>